<evidence type="ECO:0000313" key="9">
    <source>
        <dbReference type="Proteomes" id="UP001162131"/>
    </source>
</evidence>
<sequence>MVVEYLMPVLASMLFYCGVNIALQYVVVPPPKLTDSQKKNYIGEHISLIHSIFASILALSVYISENGINYDTPTNASQIIVLGHSMGYFTYDAIYAELFGLHDWAMRFHHIFVIFGGFPAYLASNGGSLGVTCLVITELSNPTMQLRLILKDQGNTDSLLYKISQFSFAAIFLFNRGVIGTFLDYNSWQYNVNIMLAISVSMLYGVSCFWNYIIILMILKELKGKGTTLKERLISKSVHILKKSQTVIVALIFIWAVFMPHILKHFGFTAYHLKYGNFTII</sequence>
<feature type="domain" description="TLC" evidence="7">
    <location>
        <begin position="36"/>
        <end position="223"/>
    </location>
</feature>
<evidence type="ECO:0000256" key="6">
    <source>
        <dbReference type="SAM" id="Phobius"/>
    </source>
</evidence>
<evidence type="ECO:0000259" key="7">
    <source>
        <dbReference type="PROSITE" id="PS50922"/>
    </source>
</evidence>
<comment type="caution">
    <text evidence="8">The sequence shown here is derived from an EMBL/GenBank/DDBJ whole genome shotgun (WGS) entry which is preliminary data.</text>
</comment>
<keyword evidence="2 5" id="KW-0812">Transmembrane</keyword>
<evidence type="ECO:0000256" key="4">
    <source>
        <dbReference type="ARBA" id="ARBA00023136"/>
    </source>
</evidence>
<feature type="transmembrane region" description="Helical" evidence="6">
    <location>
        <begin position="40"/>
        <end position="63"/>
    </location>
</feature>
<feature type="transmembrane region" description="Helical" evidence="6">
    <location>
        <begin position="6"/>
        <end position="28"/>
    </location>
</feature>
<dbReference type="GO" id="GO:0016020">
    <property type="term" value="C:membrane"/>
    <property type="evidence" value="ECO:0007669"/>
    <property type="project" value="UniProtKB-SubCell"/>
</dbReference>
<organism evidence="8 9">
    <name type="scientific">Blepharisma stoltei</name>
    <dbReference type="NCBI Taxonomy" id="1481888"/>
    <lineage>
        <taxon>Eukaryota</taxon>
        <taxon>Sar</taxon>
        <taxon>Alveolata</taxon>
        <taxon>Ciliophora</taxon>
        <taxon>Postciliodesmatophora</taxon>
        <taxon>Heterotrichea</taxon>
        <taxon>Heterotrichida</taxon>
        <taxon>Blepharismidae</taxon>
        <taxon>Blepharisma</taxon>
    </lineage>
</organism>
<dbReference type="SMART" id="SM00724">
    <property type="entry name" value="TLC"/>
    <property type="match status" value="1"/>
</dbReference>
<keyword evidence="3 6" id="KW-1133">Transmembrane helix</keyword>
<feature type="transmembrane region" description="Helical" evidence="6">
    <location>
        <begin position="158"/>
        <end position="174"/>
    </location>
</feature>
<dbReference type="Pfam" id="PF03798">
    <property type="entry name" value="TRAM_LAG1_CLN8"/>
    <property type="match status" value="1"/>
</dbReference>
<dbReference type="InterPro" id="IPR042512">
    <property type="entry name" value="TLCD5"/>
</dbReference>
<reference evidence="8" key="1">
    <citation type="submission" date="2021-09" db="EMBL/GenBank/DDBJ databases">
        <authorList>
            <consortium name="AG Swart"/>
            <person name="Singh M."/>
            <person name="Singh A."/>
            <person name="Seah K."/>
            <person name="Emmerich C."/>
        </authorList>
    </citation>
    <scope>NUCLEOTIDE SEQUENCE</scope>
    <source>
        <strain evidence="8">ATCC30299</strain>
    </source>
</reference>
<accession>A0AAU9JJ28</accession>
<keyword evidence="9" id="KW-1185">Reference proteome</keyword>
<evidence type="ECO:0000256" key="2">
    <source>
        <dbReference type="ARBA" id="ARBA00022692"/>
    </source>
</evidence>
<evidence type="ECO:0000313" key="8">
    <source>
        <dbReference type="EMBL" id="CAG9325655.1"/>
    </source>
</evidence>
<dbReference type="Proteomes" id="UP001162131">
    <property type="component" value="Unassembled WGS sequence"/>
</dbReference>
<name>A0AAU9JJ28_9CILI</name>
<keyword evidence="4 5" id="KW-0472">Membrane</keyword>
<proteinExistence type="predicted"/>
<dbReference type="InterPro" id="IPR006634">
    <property type="entry name" value="TLC-dom"/>
</dbReference>
<comment type="subcellular location">
    <subcellularLocation>
        <location evidence="1">Membrane</location>
        <topology evidence="1">Multi-pass membrane protein</topology>
    </subcellularLocation>
</comment>
<dbReference type="AlphaFoldDB" id="A0AAU9JJ28"/>
<feature type="transmembrane region" description="Helical" evidence="6">
    <location>
        <begin position="111"/>
        <end position="137"/>
    </location>
</feature>
<dbReference type="PROSITE" id="PS50922">
    <property type="entry name" value="TLC"/>
    <property type="match status" value="1"/>
</dbReference>
<protein>
    <recommendedName>
        <fullName evidence="7">TLC domain-containing protein</fullName>
    </recommendedName>
</protein>
<evidence type="ECO:0000256" key="5">
    <source>
        <dbReference type="PROSITE-ProRule" id="PRU00205"/>
    </source>
</evidence>
<dbReference type="EMBL" id="CAJZBQ010000039">
    <property type="protein sequence ID" value="CAG9325655.1"/>
    <property type="molecule type" value="Genomic_DNA"/>
</dbReference>
<evidence type="ECO:0000256" key="3">
    <source>
        <dbReference type="ARBA" id="ARBA00022989"/>
    </source>
</evidence>
<evidence type="ECO:0000256" key="1">
    <source>
        <dbReference type="ARBA" id="ARBA00004141"/>
    </source>
</evidence>
<dbReference type="PANTHER" id="PTHR31898">
    <property type="entry name" value="TRANSMEMBRANE PROTEIN 136"/>
    <property type="match status" value="1"/>
</dbReference>
<feature type="transmembrane region" description="Helical" evidence="6">
    <location>
        <begin position="194"/>
        <end position="219"/>
    </location>
</feature>
<gene>
    <name evidence="8" type="ORF">BSTOLATCC_MIC39454</name>
</gene>
<feature type="transmembrane region" description="Helical" evidence="6">
    <location>
        <begin position="240"/>
        <end position="263"/>
    </location>
</feature>
<dbReference type="PANTHER" id="PTHR31898:SF1">
    <property type="entry name" value="TLC DOMAIN-CONTAINING PROTEIN 5"/>
    <property type="match status" value="1"/>
</dbReference>